<feature type="transmembrane region" description="Helical" evidence="1">
    <location>
        <begin position="58"/>
        <end position="80"/>
    </location>
</feature>
<keyword evidence="1" id="KW-0472">Membrane</keyword>
<evidence type="ECO:0000313" key="2">
    <source>
        <dbReference type="EMBL" id="QHS96528.1"/>
    </source>
</evidence>
<dbReference type="Gene3D" id="2.60.120.200">
    <property type="match status" value="1"/>
</dbReference>
<keyword evidence="1" id="KW-1133">Transmembrane helix</keyword>
<name>A0A6C0BYS5_9ZZZZ</name>
<feature type="transmembrane region" description="Helical" evidence="1">
    <location>
        <begin position="145"/>
        <end position="167"/>
    </location>
</feature>
<dbReference type="InterPro" id="IPR013320">
    <property type="entry name" value="ConA-like_dom_sf"/>
</dbReference>
<feature type="transmembrane region" description="Helical" evidence="1">
    <location>
        <begin position="107"/>
        <end position="133"/>
    </location>
</feature>
<reference evidence="2" key="1">
    <citation type="journal article" date="2020" name="Nature">
        <title>Giant virus diversity and host interactions through global metagenomics.</title>
        <authorList>
            <person name="Schulz F."/>
            <person name="Roux S."/>
            <person name="Paez-Espino D."/>
            <person name="Jungbluth S."/>
            <person name="Walsh D.A."/>
            <person name="Denef V.J."/>
            <person name="McMahon K.D."/>
            <person name="Konstantinidis K.T."/>
            <person name="Eloe-Fadrosh E.A."/>
            <person name="Kyrpides N.C."/>
            <person name="Woyke T."/>
        </authorList>
    </citation>
    <scope>NUCLEOTIDE SEQUENCE</scope>
    <source>
        <strain evidence="2">GVMAG-M-3300020166-18</strain>
    </source>
</reference>
<feature type="transmembrane region" description="Helical" evidence="1">
    <location>
        <begin position="187"/>
        <end position="208"/>
    </location>
</feature>
<accession>A0A6C0BYS5</accession>
<organism evidence="2">
    <name type="scientific">viral metagenome</name>
    <dbReference type="NCBI Taxonomy" id="1070528"/>
    <lineage>
        <taxon>unclassified sequences</taxon>
        <taxon>metagenomes</taxon>
        <taxon>organismal metagenomes</taxon>
    </lineage>
</organism>
<sequence>MEFQEKLMAMGFLCVTVGYIVLIRFFMGEVQEAINKIKVDDKREYTLERAANVLLKRINALFIPSIILIYYAFFVTYTAMGDNREGFNVQRFLDPGGKNDGDETGTLWTLIGGFFIIFSISILLITNMVIVFVKGILFTETFVASLMYVIEIIKYLLVLGLIGGAVSRMTMVSSLLNTKGSGAFTPALVKYLTAAVFYIPCMLTNAIADASETKRNTPKHVIIVFIIQCLLIGFNVILPMIDRFLSKHLVNTIIKGPIYLSNEYNYSDTDIKFVDMSGCVKEHIDDNYDCVVELMWKENVTEKIQQDNIDLYFPGKTRREIAEARGVLSDDLTEYKEKARYDYNYAYSFWFYINASPDDKKDDMLMIDFAKNPEVKYNSVKNQLKIEYNNNKDVTLNNIQLQKWNHLVLNYTSGRLDVFLNGDLAVAKQGISINKTEQMASILSGQYDGINGRIANVVYYHKPLSKILIDHLYDTGKGKNVPSGGGIFSTLMTTSFNAGEAKTMESISDGISTGLTKVLPSPEYLEETYKYFENLPHNLYIDTWHLIDTYIFMFDTTIDNKENALADKYKKTTDLT</sequence>
<feature type="transmembrane region" description="Helical" evidence="1">
    <location>
        <begin position="6"/>
        <end position="27"/>
    </location>
</feature>
<feature type="transmembrane region" description="Helical" evidence="1">
    <location>
        <begin position="220"/>
        <end position="241"/>
    </location>
</feature>
<proteinExistence type="predicted"/>
<dbReference type="EMBL" id="MN739271">
    <property type="protein sequence ID" value="QHS96528.1"/>
    <property type="molecule type" value="Genomic_DNA"/>
</dbReference>
<keyword evidence="1" id="KW-0812">Transmembrane</keyword>
<dbReference type="AlphaFoldDB" id="A0A6C0BYS5"/>
<evidence type="ECO:0000256" key="1">
    <source>
        <dbReference type="SAM" id="Phobius"/>
    </source>
</evidence>
<dbReference type="SUPFAM" id="SSF49899">
    <property type="entry name" value="Concanavalin A-like lectins/glucanases"/>
    <property type="match status" value="1"/>
</dbReference>
<dbReference type="Pfam" id="PF13385">
    <property type="entry name" value="Laminin_G_3"/>
    <property type="match status" value="1"/>
</dbReference>
<protein>
    <submittedName>
        <fullName evidence="2">Uncharacterized protein</fullName>
    </submittedName>
</protein>